<reference evidence="2" key="2">
    <citation type="submission" date="2018-03" db="EMBL/GenBank/DDBJ databases">
        <title>The Triticum urartu genome reveals the dynamic nature of wheat genome evolution.</title>
        <authorList>
            <person name="Ling H."/>
            <person name="Ma B."/>
            <person name="Shi X."/>
            <person name="Liu H."/>
            <person name="Dong L."/>
            <person name="Sun H."/>
            <person name="Cao Y."/>
            <person name="Gao Q."/>
            <person name="Zheng S."/>
            <person name="Li Y."/>
            <person name="Yu Y."/>
            <person name="Du H."/>
            <person name="Qi M."/>
            <person name="Li Y."/>
            <person name="Yu H."/>
            <person name="Cui Y."/>
            <person name="Wang N."/>
            <person name="Chen C."/>
            <person name="Wu H."/>
            <person name="Zhao Y."/>
            <person name="Zhang J."/>
            <person name="Li Y."/>
            <person name="Zhou W."/>
            <person name="Zhang B."/>
            <person name="Hu W."/>
            <person name="Eijk M."/>
            <person name="Tang J."/>
            <person name="Witsenboer H."/>
            <person name="Zhao S."/>
            <person name="Li Z."/>
            <person name="Zhang A."/>
            <person name="Wang D."/>
            <person name="Liang C."/>
        </authorList>
    </citation>
    <scope>NUCLEOTIDE SEQUENCE [LARGE SCALE GENOMIC DNA]</scope>
    <source>
        <strain evidence="2">cv. G1812</strain>
    </source>
</reference>
<proteinExistence type="predicted"/>
<evidence type="ECO:0000256" key="1">
    <source>
        <dbReference type="SAM" id="MobiDB-lite"/>
    </source>
</evidence>
<name>A0A8R7V278_TRIUA</name>
<dbReference type="Gramene" id="TuG1812G0700003151.01.T01">
    <property type="protein sequence ID" value="TuG1812G0700003151.01.T01"/>
    <property type="gene ID" value="TuG1812G0700003151.01"/>
</dbReference>
<protein>
    <submittedName>
        <fullName evidence="2">Uncharacterized protein</fullName>
    </submittedName>
</protein>
<feature type="region of interest" description="Disordered" evidence="1">
    <location>
        <begin position="118"/>
        <end position="144"/>
    </location>
</feature>
<reference evidence="2" key="3">
    <citation type="submission" date="2022-06" db="UniProtKB">
        <authorList>
            <consortium name="EnsemblPlants"/>
        </authorList>
    </citation>
    <scope>IDENTIFICATION</scope>
</reference>
<dbReference type="AlphaFoldDB" id="A0A8R7V278"/>
<feature type="compositionally biased region" description="Polar residues" evidence="1">
    <location>
        <begin position="119"/>
        <end position="136"/>
    </location>
</feature>
<sequence>MATTSIHRRRPGDLLCAAPHSSWRRRVHPPRALSSSSQWPPCSPSPMPTLAAPTLVLSHPVGRGGVRLLGKEVLVVVLLLGEEALDLRSPTLDPRPPALDLLRRGSDDLTMWLRDRKATPTTYRRPQHANGCSQPPTHHAPAPT</sequence>
<organism evidence="2 3">
    <name type="scientific">Triticum urartu</name>
    <name type="common">Red wild einkorn</name>
    <name type="synonym">Crithodium urartu</name>
    <dbReference type="NCBI Taxonomy" id="4572"/>
    <lineage>
        <taxon>Eukaryota</taxon>
        <taxon>Viridiplantae</taxon>
        <taxon>Streptophyta</taxon>
        <taxon>Embryophyta</taxon>
        <taxon>Tracheophyta</taxon>
        <taxon>Spermatophyta</taxon>
        <taxon>Magnoliopsida</taxon>
        <taxon>Liliopsida</taxon>
        <taxon>Poales</taxon>
        <taxon>Poaceae</taxon>
        <taxon>BOP clade</taxon>
        <taxon>Pooideae</taxon>
        <taxon>Triticodae</taxon>
        <taxon>Triticeae</taxon>
        <taxon>Triticinae</taxon>
        <taxon>Triticum</taxon>
    </lineage>
</organism>
<accession>A0A8R7V278</accession>
<dbReference type="Proteomes" id="UP000015106">
    <property type="component" value="Chromosome 7"/>
</dbReference>
<evidence type="ECO:0000313" key="3">
    <source>
        <dbReference type="Proteomes" id="UP000015106"/>
    </source>
</evidence>
<evidence type="ECO:0000313" key="2">
    <source>
        <dbReference type="EnsemblPlants" id="TuG1812G0700003151.01.T01"/>
    </source>
</evidence>
<keyword evidence="3" id="KW-1185">Reference proteome</keyword>
<reference evidence="3" key="1">
    <citation type="journal article" date="2013" name="Nature">
        <title>Draft genome of the wheat A-genome progenitor Triticum urartu.</title>
        <authorList>
            <person name="Ling H.Q."/>
            <person name="Zhao S."/>
            <person name="Liu D."/>
            <person name="Wang J."/>
            <person name="Sun H."/>
            <person name="Zhang C."/>
            <person name="Fan H."/>
            <person name="Li D."/>
            <person name="Dong L."/>
            <person name="Tao Y."/>
            <person name="Gao C."/>
            <person name="Wu H."/>
            <person name="Li Y."/>
            <person name="Cui Y."/>
            <person name="Guo X."/>
            <person name="Zheng S."/>
            <person name="Wang B."/>
            <person name="Yu K."/>
            <person name="Liang Q."/>
            <person name="Yang W."/>
            <person name="Lou X."/>
            <person name="Chen J."/>
            <person name="Feng M."/>
            <person name="Jian J."/>
            <person name="Zhang X."/>
            <person name="Luo G."/>
            <person name="Jiang Y."/>
            <person name="Liu J."/>
            <person name="Wang Z."/>
            <person name="Sha Y."/>
            <person name="Zhang B."/>
            <person name="Wu H."/>
            <person name="Tang D."/>
            <person name="Shen Q."/>
            <person name="Xue P."/>
            <person name="Zou S."/>
            <person name="Wang X."/>
            <person name="Liu X."/>
            <person name="Wang F."/>
            <person name="Yang Y."/>
            <person name="An X."/>
            <person name="Dong Z."/>
            <person name="Zhang K."/>
            <person name="Zhang X."/>
            <person name="Luo M.C."/>
            <person name="Dvorak J."/>
            <person name="Tong Y."/>
            <person name="Wang J."/>
            <person name="Yang H."/>
            <person name="Li Z."/>
            <person name="Wang D."/>
            <person name="Zhang A."/>
            <person name="Wang J."/>
        </authorList>
    </citation>
    <scope>NUCLEOTIDE SEQUENCE</scope>
    <source>
        <strain evidence="3">cv. G1812</strain>
    </source>
</reference>
<dbReference type="EnsemblPlants" id="TuG1812G0700003151.01.T01">
    <property type="protein sequence ID" value="TuG1812G0700003151.01.T01"/>
    <property type="gene ID" value="TuG1812G0700003151.01"/>
</dbReference>